<dbReference type="RefSeq" id="WP_140883925.1">
    <property type="nucleotide sequence ID" value="NZ_RCZP01000011.1"/>
</dbReference>
<evidence type="ECO:0000313" key="3">
    <source>
        <dbReference type="Proteomes" id="UP000317078"/>
    </source>
</evidence>
<dbReference type="CDD" id="cd16385">
    <property type="entry name" value="IcmL"/>
    <property type="match status" value="1"/>
</dbReference>
<protein>
    <recommendedName>
        <fullName evidence="4">Type IV secretion protein IcmL</fullName>
    </recommendedName>
</protein>
<evidence type="ECO:0008006" key="4">
    <source>
        <dbReference type="Google" id="ProtNLM"/>
    </source>
</evidence>
<gene>
    <name evidence="2" type="ORF">EAH89_13555</name>
</gene>
<reference evidence="2 3" key="1">
    <citation type="journal article" date="2019" name="Environ. Microbiol.">
        <title>Species interactions and distinct microbial communities in high Arctic permafrost affected cryosols are associated with the CH4 and CO2 gas fluxes.</title>
        <authorList>
            <person name="Altshuler I."/>
            <person name="Hamel J."/>
            <person name="Turney S."/>
            <person name="Magnuson E."/>
            <person name="Levesque R."/>
            <person name="Greer C."/>
            <person name="Whyte L.G."/>
        </authorList>
    </citation>
    <scope>NUCLEOTIDE SEQUENCE [LARGE SCALE GENOMIC DNA]</scope>
    <source>
        <strain evidence="2 3">S9.3B</strain>
    </source>
</reference>
<keyword evidence="1" id="KW-1133">Transmembrane helix</keyword>
<evidence type="ECO:0000256" key="1">
    <source>
        <dbReference type="SAM" id="Phobius"/>
    </source>
</evidence>
<dbReference type="Proteomes" id="UP000317078">
    <property type="component" value="Unassembled WGS sequence"/>
</dbReference>
<comment type="caution">
    <text evidence="2">The sequence shown here is derived from an EMBL/GenBank/DDBJ whole genome shotgun (WGS) entry which is preliminary data.</text>
</comment>
<keyword evidence="1" id="KW-0472">Membrane</keyword>
<evidence type="ECO:0000313" key="2">
    <source>
        <dbReference type="EMBL" id="TPG55956.1"/>
    </source>
</evidence>
<keyword evidence="1" id="KW-0812">Transmembrane</keyword>
<dbReference type="AlphaFoldDB" id="A0A502G412"/>
<dbReference type="OrthoDB" id="8439889at2"/>
<organism evidence="2 3">
    <name type="scientific">Muricoccus nepalensis</name>
    <dbReference type="NCBI Taxonomy" id="1854500"/>
    <lineage>
        <taxon>Bacteria</taxon>
        <taxon>Pseudomonadati</taxon>
        <taxon>Pseudomonadota</taxon>
        <taxon>Alphaproteobacteria</taxon>
        <taxon>Acetobacterales</taxon>
        <taxon>Roseomonadaceae</taxon>
        <taxon>Muricoccus</taxon>
    </lineage>
</organism>
<sequence>MQNERAAVTRRLSDPDFQGKLVNRLIGAVIALSVVTTASVAHSYWLQTRPNETRYFLVDGRNPPRPIRGLKSPVLDDTQFLEWTVRAVLAAYNVNYHDYATQLNAAGRRFSLNGWNTFARSYIASGNFEAMKRSRLTCFAQTQRAAAITEPKMIDGRLAYEIQFPIVQTCENSQQTSQANLMISALVVRTNDEDRPDGLVIEQLVATAR</sequence>
<name>A0A502G412_9PROT</name>
<accession>A0A502G412</accession>
<dbReference type="InterPro" id="IPR021055">
    <property type="entry name" value="T4BSS_IcmL/DotI"/>
</dbReference>
<dbReference type="Pfam" id="PF11393">
    <property type="entry name" value="T4BSS_DotI_IcmL"/>
    <property type="match status" value="1"/>
</dbReference>
<feature type="transmembrane region" description="Helical" evidence="1">
    <location>
        <begin position="21"/>
        <end position="45"/>
    </location>
</feature>
<keyword evidence="3" id="KW-1185">Reference proteome</keyword>
<proteinExistence type="predicted"/>
<dbReference type="EMBL" id="RCZP01000011">
    <property type="protein sequence ID" value="TPG55956.1"/>
    <property type="molecule type" value="Genomic_DNA"/>
</dbReference>